<dbReference type="RefSeq" id="XP_008025916.1">
    <property type="nucleotide sequence ID" value="XM_008027725.1"/>
</dbReference>
<evidence type="ECO:0000259" key="2">
    <source>
        <dbReference type="Pfam" id="PF20237"/>
    </source>
</evidence>
<dbReference type="Proteomes" id="UP000016935">
    <property type="component" value="Unassembled WGS sequence"/>
</dbReference>
<protein>
    <recommendedName>
        <fullName evidence="2">DUF6594 domain-containing protein</fullName>
    </recommendedName>
</protein>
<feature type="transmembrane region" description="Helical" evidence="1">
    <location>
        <begin position="229"/>
        <end position="249"/>
    </location>
</feature>
<evidence type="ECO:0000313" key="4">
    <source>
        <dbReference type="Proteomes" id="UP000016935"/>
    </source>
</evidence>
<evidence type="ECO:0000313" key="3">
    <source>
        <dbReference type="EMBL" id="EOA86453.1"/>
    </source>
</evidence>
<keyword evidence="1" id="KW-0472">Membrane</keyword>
<feature type="transmembrane region" description="Helical" evidence="1">
    <location>
        <begin position="256"/>
        <end position="274"/>
    </location>
</feature>
<reference evidence="3 4" key="2">
    <citation type="journal article" date="2013" name="PLoS Genet.">
        <title>Comparative genome structure, secondary metabolite, and effector coding capacity across Cochliobolus pathogens.</title>
        <authorList>
            <person name="Condon B.J."/>
            <person name="Leng Y."/>
            <person name="Wu D."/>
            <person name="Bushley K.E."/>
            <person name="Ohm R.A."/>
            <person name="Otillar R."/>
            <person name="Martin J."/>
            <person name="Schackwitz W."/>
            <person name="Grimwood J."/>
            <person name="MohdZainudin N."/>
            <person name="Xue C."/>
            <person name="Wang R."/>
            <person name="Manning V.A."/>
            <person name="Dhillon B."/>
            <person name="Tu Z.J."/>
            <person name="Steffenson B.J."/>
            <person name="Salamov A."/>
            <person name="Sun H."/>
            <person name="Lowry S."/>
            <person name="LaButti K."/>
            <person name="Han J."/>
            <person name="Copeland A."/>
            <person name="Lindquist E."/>
            <person name="Barry K."/>
            <person name="Schmutz J."/>
            <person name="Baker S.E."/>
            <person name="Ciuffetti L.M."/>
            <person name="Grigoriev I.V."/>
            <person name="Zhong S."/>
            <person name="Turgeon B.G."/>
        </authorList>
    </citation>
    <scope>NUCLEOTIDE SEQUENCE [LARGE SCALE GENOMIC DNA]</scope>
    <source>
        <strain evidence="4">28A</strain>
    </source>
</reference>
<gene>
    <name evidence="3" type="ORF">SETTUDRAFT_39582</name>
</gene>
<keyword evidence="1" id="KW-0812">Transmembrane</keyword>
<evidence type="ECO:0000256" key="1">
    <source>
        <dbReference type="SAM" id="Phobius"/>
    </source>
</evidence>
<dbReference type="AlphaFoldDB" id="R0JZY4"/>
<proteinExistence type="predicted"/>
<reference evidence="3 4" key="1">
    <citation type="journal article" date="2012" name="PLoS Pathog.">
        <title>Diverse lifestyles and strategies of plant pathogenesis encoded in the genomes of eighteen Dothideomycetes fungi.</title>
        <authorList>
            <person name="Ohm R.A."/>
            <person name="Feau N."/>
            <person name="Henrissat B."/>
            <person name="Schoch C.L."/>
            <person name="Horwitz B.A."/>
            <person name="Barry K.W."/>
            <person name="Condon B.J."/>
            <person name="Copeland A.C."/>
            <person name="Dhillon B."/>
            <person name="Glaser F."/>
            <person name="Hesse C.N."/>
            <person name="Kosti I."/>
            <person name="LaButti K."/>
            <person name="Lindquist E.A."/>
            <person name="Lucas S."/>
            <person name="Salamov A.A."/>
            <person name="Bradshaw R.E."/>
            <person name="Ciuffetti L."/>
            <person name="Hamelin R.C."/>
            <person name="Kema G.H.J."/>
            <person name="Lawrence C."/>
            <person name="Scott J.A."/>
            <person name="Spatafora J.W."/>
            <person name="Turgeon B.G."/>
            <person name="de Wit P.J.G.M."/>
            <person name="Zhong S."/>
            <person name="Goodwin S.B."/>
            <person name="Grigoriev I.V."/>
        </authorList>
    </citation>
    <scope>NUCLEOTIDE SEQUENCE [LARGE SCALE GENOMIC DNA]</scope>
    <source>
        <strain evidence="4">28A</strain>
    </source>
</reference>
<dbReference type="HOGENOM" id="CLU_973751_0_0_1"/>
<sequence>MAGRMNSYSTGPSLKERIRALYNFSETFEAFAPFPQALVHERFFKAKGMAIAYVESEVYKHQRAVETYLRESLESKDSEPDETVYTQTMNLFVRDVLRHDQLTEGGRKMWKARSPSALAMRQYRWLSRVNEPGVRAANGELASKYGDMGKMRPSDLATMFHEDLAPMEQFVLRMANPVWHYLVNPYKDLSNKFSERLISLLPIHRVADYNQEGYEDSVAKETLEAVANVLVYMLLTLILVAPIAIFNTVESQKVRIAVMPFCCLLLISSAHRMGEKPMLMATLATA</sequence>
<feature type="domain" description="DUF6594" evidence="2">
    <location>
        <begin position="79"/>
        <end position="270"/>
    </location>
</feature>
<dbReference type="EMBL" id="KB908593">
    <property type="protein sequence ID" value="EOA86453.1"/>
    <property type="molecule type" value="Genomic_DNA"/>
</dbReference>
<dbReference type="Pfam" id="PF20237">
    <property type="entry name" value="DUF6594"/>
    <property type="match status" value="1"/>
</dbReference>
<organism evidence="3 4">
    <name type="scientific">Exserohilum turcicum (strain 28A)</name>
    <name type="common">Northern leaf blight fungus</name>
    <name type="synonym">Setosphaeria turcica</name>
    <dbReference type="NCBI Taxonomy" id="671987"/>
    <lineage>
        <taxon>Eukaryota</taxon>
        <taxon>Fungi</taxon>
        <taxon>Dikarya</taxon>
        <taxon>Ascomycota</taxon>
        <taxon>Pezizomycotina</taxon>
        <taxon>Dothideomycetes</taxon>
        <taxon>Pleosporomycetidae</taxon>
        <taxon>Pleosporales</taxon>
        <taxon>Pleosporineae</taxon>
        <taxon>Pleosporaceae</taxon>
        <taxon>Exserohilum</taxon>
    </lineage>
</organism>
<dbReference type="GeneID" id="19404493"/>
<keyword evidence="1" id="KW-1133">Transmembrane helix</keyword>
<dbReference type="OrthoDB" id="3795611at2759"/>
<keyword evidence="4" id="KW-1185">Reference proteome</keyword>
<accession>R0JZY4</accession>
<dbReference type="InterPro" id="IPR046529">
    <property type="entry name" value="DUF6594"/>
</dbReference>
<dbReference type="eggNOG" id="ENOG502RFHQ">
    <property type="taxonomic scope" value="Eukaryota"/>
</dbReference>
<name>R0JZY4_EXST2</name>